<dbReference type="Pfam" id="PF00656">
    <property type="entry name" value="Peptidase_C14"/>
    <property type="match status" value="1"/>
</dbReference>
<dbReference type="EMBL" id="JBJUIK010000001">
    <property type="protein sequence ID" value="KAL3538656.1"/>
    <property type="molecule type" value="Genomic_DNA"/>
</dbReference>
<dbReference type="Proteomes" id="UP001630127">
    <property type="component" value="Unassembled WGS sequence"/>
</dbReference>
<dbReference type="Gene3D" id="3.40.50.12660">
    <property type="match status" value="1"/>
</dbReference>
<dbReference type="PANTHER" id="PTHR48104">
    <property type="entry name" value="METACASPASE-4"/>
    <property type="match status" value="1"/>
</dbReference>
<accession>A0ABD3B5R6</accession>
<evidence type="ECO:0000259" key="3">
    <source>
        <dbReference type="Pfam" id="PF00656"/>
    </source>
</evidence>
<dbReference type="AlphaFoldDB" id="A0ABD3B5R6"/>
<dbReference type="InterPro" id="IPR029030">
    <property type="entry name" value="Caspase-like_dom_sf"/>
</dbReference>
<comment type="caution">
    <text evidence="4">The sequence shown here is derived from an EMBL/GenBank/DDBJ whole genome shotgun (WGS) entry which is preliminary data.</text>
</comment>
<name>A0ABD3B5R6_9GENT</name>
<evidence type="ECO:0000256" key="1">
    <source>
        <dbReference type="ARBA" id="ARBA00009005"/>
    </source>
</evidence>
<protein>
    <recommendedName>
        <fullName evidence="3">Peptidase C14 caspase domain-containing protein</fullName>
    </recommendedName>
</protein>
<dbReference type="SUPFAM" id="SSF52129">
    <property type="entry name" value="Caspase-like"/>
    <property type="match status" value="1"/>
</dbReference>
<feature type="domain" description="Peptidase C14 caspase" evidence="3">
    <location>
        <begin position="88"/>
        <end position="346"/>
    </location>
</feature>
<sequence length="358" mass="40677">MATRREKCQWCGVLLLVPLQTQTIHCPYCQRITEFQHNTNGYFYPQVNGNFYSPPNNVYNNGISIADYPHSYRMPIQVITHPVAHGQKRAVLCGVSYKGHQKSLKGSVNDVSCMKYFLVERMGFPSASVIVLTEEEMDPYRIPTKNNIRTALRWLVQGCQSGDSLVFYYSGHGSRVRDRDGDEIDGQDEALCPVDFETEGRILDDEINVTIVRPLPRGATLHAIIDTCFSGTFLDLRYMCGMNREGYYLWEDHRIPYTAYKGTRGGLAISISACDDDQNSRDITDFTGTVTGALTYSFIQILEREPRMTYGRLLSTMRYNIHKAQNELYSGLNATKSLQEPQLSASEQFDIHSKLIIL</sequence>
<keyword evidence="2" id="KW-0732">Signal</keyword>
<evidence type="ECO:0000256" key="2">
    <source>
        <dbReference type="SAM" id="SignalP"/>
    </source>
</evidence>
<organism evidence="4 5">
    <name type="scientific">Cinchona calisaya</name>
    <dbReference type="NCBI Taxonomy" id="153742"/>
    <lineage>
        <taxon>Eukaryota</taxon>
        <taxon>Viridiplantae</taxon>
        <taxon>Streptophyta</taxon>
        <taxon>Embryophyta</taxon>
        <taxon>Tracheophyta</taxon>
        <taxon>Spermatophyta</taxon>
        <taxon>Magnoliopsida</taxon>
        <taxon>eudicotyledons</taxon>
        <taxon>Gunneridae</taxon>
        <taxon>Pentapetalae</taxon>
        <taxon>asterids</taxon>
        <taxon>lamiids</taxon>
        <taxon>Gentianales</taxon>
        <taxon>Rubiaceae</taxon>
        <taxon>Cinchonoideae</taxon>
        <taxon>Cinchoneae</taxon>
        <taxon>Cinchona</taxon>
    </lineage>
</organism>
<feature type="chain" id="PRO_5044788368" description="Peptidase C14 caspase domain-containing protein" evidence="2">
    <location>
        <begin position="24"/>
        <end position="358"/>
    </location>
</feature>
<keyword evidence="5" id="KW-1185">Reference proteome</keyword>
<gene>
    <name evidence="4" type="ORF">ACH5RR_002022</name>
</gene>
<proteinExistence type="inferred from homology"/>
<dbReference type="InterPro" id="IPR011600">
    <property type="entry name" value="Pept_C14_caspase"/>
</dbReference>
<evidence type="ECO:0000313" key="5">
    <source>
        <dbReference type="Proteomes" id="UP001630127"/>
    </source>
</evidence>
<dbReference type="InterPro" id="IPR050452">
    <property type="entry name" value="Metacaspase"/>
</dbReference>
<comment type="similarity">
    <text evidence="1">Belongs to the peptidase C14B family.</text>
</comment>
<evidence type="ECO:0000313" key="4">
    <source>
        <dbReference type="EMBL" id="KAL3538656.1"/>
    </source>
</evidence>
<dbReference type="PANTHER" id="PTHR48104:SF17">
    <property type="entry name" value="METACASPASE-3"/>
    <property type="match status" value="1"/>
</dbReference>
<reference evidence="4 5" key="1">
    <citation type="submission" date="2024-11" db="EMBL/GenBank/DDBJ databases">
        <title>A near-complete genome assembly of Cinchona calisaya.</title>
        <authorList>
            <person name="Lian D.C."/>
            <person name="Zhao X.W."/>
            <person name="Wei L."/>
        </authorList>
    </citation>
    <scope>NUCLEOTIDE SEQUENCE [LARGE SCALE GENOMIC DNA]</scope>
    <source>
        <tissue evidence="4">Nenye</tissue>
    </source>
</reference>
<feature type="signal peptide" evidence="2">
    <location>
        <begin position="1"/>
        <end position="23"/>
    </location>
</feature>